<proteinExistence type="inferred from homology"/>
<evidence type="ECO:0000256" key="5">
    <source>
        <dbReference type="ARBA" id="ARBA00022833"/>
    </source>
</evidence>
<dbReference type="SUPFAM" id="SSF51338">
    <property type="entry name" value="Composite domain of metallo-dependent hydrolases"/>
    <property type="match status" value="1"/>
</dbReference>
<dbReference type="GO" id="GO:0046872">
    <property type="term" value="F:metal ion binding"/>
    <property type="evidence" value="ECO:0007669"/>
    <property type="project" value="UniProtKB-KW"/>
</dbReference>
<dbReference type="PROSITE" id="PS00485">
    <property type="entry name" value="A_DEAMINASE"/>
    <property type="match status" value="1"/>
</dbReference>
<evidence type="ECO:0000256" key="1">
    <source>
        <dbReference type="ARBA" id="ARBA00001947"/>
    </source>
</evidence>
<keyword evidence="4" id="KW-0378">Hydrolase</keyword>
<reference evidence="8 9" key="1">
    <citation type="submission" date="2019-01" db="EMBL/GenBank/DDBJ databases">
        <title>Egibacter rhizosphaerae EGI 80759T.</title>
        <authorList>
            <person name="Chen D.-D."/>
            <person name="Tian Y."/>
            <person name="Jiao J.-Y."/>
            <person name="Zhang X.-T."/>
            <person name="Zhang Y.-G."/>
            <person name="Zhang Y."/>
            <person name="Xiao M."/>
            <person name="Shu W.-S."/>
            <person name="Li W.-J."/>
        </authorList>
    </citation>
    <scope>NUCLEOTIDE SEQUENCE [LARGE SCALE GENOMIC DNA]</scope>
    <source>
        <strain evidence="8 9">EGI 80759</strain>
    </source>
</reference>
<organism evidence="8 9">
    <name type="scientific">Egibacter rhizosphaerae</name>
    <dbReference type="NCBI Taxonomy" id="1670831"/>
    <lineage>
        <taxon>Bacteria</taxon>
        <taxon>Bacillati</taxon>
        <taxon>Actinomycetota</taxon>
        <taxon>Nitriliruptoria</taxon>
        <taxon>Egibacterales</taxon>
        <taxon>Egibacteraceae</taxon>
        <taxon>Egibacter</taxon>
    </lineage>
</organism>
<keyword evidence="3" id="KW-0479">Metal-binding</keyword>
<dbReference type="Gene3D" id="3.20.20.140">
    <property type="entry name" value="Metal-dependent hydrolases"/>
    <property type="match status" value="1"/>
</dbReference>
<dbReference type="GO" id="GO:0019239">
    <property type="term" value="F:deaminase activity"/>
    <property type="evidence" value="ECO:0007669"/>
    <property type="project" value="InterPro"/>
</dbReference>
<sequence length="440" mass="44977">MPPVAYRARVVVPVTTPPIDDGVVVVDGDRIVAVGSAAELSGRANREHSIDGALLPGLVNARTRIEHTDAAGLTWSGGHDRWLAAVAQRTRDWDEQRVGRSAQRGVHALLRAGVTCAGDVVGAGPAVPAAVRAGLVGDSWVEVADVDERGHDALIAALERTLGLPAPGRRVGIALPGPHRVGTGVLQALADLAARRGRPIHLPAAVTRGEVAAIAEGTGPTAAAAVRHGLEAEWLEGGTGLPPLRYLDACGVLRPGTSIAHAMQADPGELDLLAERGVSVVVAVRAAARTRLGGAPLHALASAGLPVALGTDDPAASGDVDALAEARAFASAARVSGFETWPLPGGPRPLAEAALRLVTADGARAMGWGDHSGALAVGRRADLVGVELDTDAEGATQDVVDGGAGRQVLTVVAGVRRARRRTADEPWPAHDPREEDGTPS</sequence>
<dbReference type="InterPro" id="IPR006650">
    <property type="entry name" value="A/AMP_deam_AS"/>
</dbReference>
<keyword evidence="5" id="KW-0862">Zinc</keyword>
<gene>
    <name evidence="8" type="ORF">ER308_12800</name>
</gene>
<accession>A0A411YGR7</accession>
<dbReference type="Pfam" id="PF01979">
    <property type="entry name" value="Amidohydro_1"/>
    <property type="match status" value="1"/>
</dbReference>
<evidence type="ECO:0000256" key="6">
    <source>
        <dbReference type="SAM" id="MobiDB-lite"/>
    </source>
</evidence>
<feature type="region of interest" description="Disordered" evidence="6">
    <location>
        <begin position="418"/>
        <end position="440"/>
    </location>
</feature>
<dbReference type="Gene3D" id="2.30.40.10">
    <property type="entry name" value="Urease, subunit C, domain 1"/>
    <property type="match status" value="1"/>
</dbReference>
<dbReference type="RefSeq" id="WP_131155353.1">
    <property type="nucleotide sequence ID" value="NZ_CP036402.1"/>
</dbReference>
<evidence type="ECO:0000256" key="4">
    <source>
        <dbReference type="ARBA" id="ARBA00022801"/>
    </source>
</evidence>
<dbReference type="InterPro" id="IPR011059">
    <property type="entry name" value="Metal-dep_hydrolase_composite"/>
</dbReference>
<feature type="domain" description="Amidohydrolase-related" evidence="7">
    <location>
        <begin position="54"/>
        <end position="412"/>
    </location>
</feature>
<dbReference type="InterPro" id="IPR006680">
    <property type="entry name" value="Amidohydro-rel"/>
</dbReference>
<comment type="cofactor">
    <cofactor evidence="1">
        <name>Zn(2+)</name>
        <dbReference type="ChEBI" id="CHEBI:29105"/>
    </cofactor>
</comment>
<dbReference type="GO" id="GO:0009168">
    <property type="term" value="P:purine ribonucleoside monophosphate biosynthetic process"/>
    <property type="evidence" value="ECO:0007669"/>
    <property type="project" value="InterPro"/>
</dbReference>
<dbReference type="InterPro" id="IPR050287">
    <property type="entry name" value="MTA/SAH_deaminase"/>
</dbReference>
<dbReference type="PANTHER" id="PTHR43794:SF11">
    <property type="entry name" value="AMIDOHYDROLASE-RELATED DOMAIN-CONTAINING PROTEIN"/>
    <property type="match status" value="1"/>
</dbReference>
<dbReference type="AlphaFoldDB" id="A0A411YGR7"/>
<dbReference type="OrthoDB" id="3189065at2"/>
<evidence type="ECO:0000313" key="8">
    <source>
        <dbReference type="EMBL" id="QBI20356.1"/>
    </source>
</evidence>
<evidence type="ECO:0000256" key="3">
    <source>
        <dbReference type="ARBA" id="ARBA00022723"/>
    </source>
</evidence>
<dbReference type="SUPFAM" id="SSF51556">
    <property type="entry name" value="Metallo-dependent hydrolases"/>
    <property type="match status" value="1"/>
</dbReference>
<dbReference type="InterPro" id="IPR032466">
    <property type="entry name" value="Metal_Hydrolase"/>
</dbReference>
<dbReference type="KEGG" id="erz:ER308_12800"/>
<evidence type="ECO:0000256" key="2">
    <source>
        <dbReference type="ARBA" id="ARBA00006676"/>
    </source>
</evidence>
<name>A0A411YGR7_9ACTN</name>
<feature type="compositionally biased region" description="Basic and acidic residues" evidence="6">
    <location>
        <begin position="421"/>
        <end position="440"/>
    </location>
</feature>
<dbReference type="Proteomes" id="UP000291469">
    <property type="component" value="Chromosome"/>
</dbReference>
<dbReference type="PANTHER" id="PTHR43794">
    <property type="entry name" value="AMINOHYDROLASE SSNA-RELATED"/>
    <property type="match status" value="1"/>
</dbReference>
<dbReference type="EMBL" id="CP036402">
    <property type="protein sequence ID" value="QBI20356.1"/>
    <property type="molecule type" value="Genomic_DNA"/>
</dbReference>
<comment type="similarity">
    <text evidence="2">Belongs to the metallo-dependent hydrolases superfamily. Adenosine and AMP deaminases family.</text>
</comment>
<protein>
    <recommendedName>
        <fullName evidence="7">Amidohydrolase-related domain-containing protein</fullName>
    </recommendedName>
</protein>
<evidence type="ECO:0000259" key="7">
    <source>
        <dbReference type="Pfam" id="PF01979"/>
    </source>
</evidence>
<evidence type="ECO:0000313" key="9">
    <source>
        <dbReference type="Proteomes" id="UP000291469"/>
    </source>
</evidence>
<keyword evidence="9" id="KW-1185">Reference proteome</keyword>